<name>A0ABD3UQX2_SINWO</name>
<keyword evidence="2" id="KW-1185">Reference proteome</keyword>
<sequence length="109" mass="12780">MPKRKSLTANFKSDIIKFAKEPGNRAAGREFRRSEKNVCNSRLKEISNLKWPDWIGTHDFVHVKKYPDKTPINIRCTLGAGYVQFCIRHFIYAKIRYPFYTCTHVILST</sequence>
<reference evidence="1 2" key="1">
    <citation type="submission" date="2024-11" db="EMBL/GenBank/DDBJ databases">
        <title>Chromosome-level genome assembly of the freshwater bivalve Anodonta woodiana.</title>
        <authorList>
            <person name="Chen X."/>
        </authorList>
    </citation>
    <scope>NUCLEOTIDE SEQUENCE [LARGE SCALE GENOMIC DNA]</scope>
    <source>
        <strain evidence="1">MN2024</strain>
        <tissue evidence="1">Gills</tissue>
    </source>
</reference>
<evidence type="ECO:0000313" key="2">
    <source>
        <dbReference type="Proteomes" id="UP001634394"/>
    </source>
</evidence>
<organism evidence="1 2">
    <name type="scientific">Sinanodonta woodiana</name>
    <name type="common">Chinese pond mussel</name>
    <name type="synonym">Anodonta woodiana</name>
    <dbReference type="NCBI Taxonomy" id="1069815"/>
    <lineage>
        <taxon>Eukaryota</taxon>
        <taxon>Metazoa</taxon>
        <taxon>Spiralia</taxon>
        <taxon>Lophotrochozoa</taxon>
        <taxon>Mollusca</taxon>
        <taxon>Bivalvia</taxon>
        <taxon>Autobranchia</taxon>
        <taxon>Heteroconchia</taxon>
        <taxon>Palaeoheterodonta</taxon>
        <taxon>Unionida</taxon>
        <taxon>Unionoidea</taxon>
        <taxon>Unionidae</taxon>
        <taxon>Unioninae</taxon>
        <taxon>Sinanodonta</taxon>
    </lineage>
</organism>
<comment type="caution">
    <text evidence="1">The sequence shown here is derived from an EMBL/GenBank/DDBJ whole genome shotgun (WGS) entry which is preliminary data.</text>
</comment>
<gene>
    <name evidence="1" type="ORF">ACJMK2_015611</name>
</gene>
<protein>
    <submittedName>
        <fullName evidence="1">Uncharacterized protein</fullName>
    </submittedName>
</protein>
<dbReference type="EMBL" id="JBJQND010000015">
    <property type="protein sequence ID" value="KAL3851916.1"/>
    <property type="molecule type" value="Genomic_DNA"/>
</dbReference>
<dbReference type="Proteomes" id="UP001634394">
    <property type="component" value="Unassembled WGS sequence"/>
</dbReference>
<accession>A0ABD3UQX2</accession>
<proteinExistence type="predicted"/>
<evidence type="ECO:0000313" key="1">
    <source>
        <dbReference type="EMBL" id="KAL3851916.1"/>
    </source>
</evidence>
<dbReference type="AlphaFoldDB" id="A0ABD3UQX2"/>